<keyword evidence="1" id="KW-1133">Transmembrane helix</keyword>
<accession>A0ABD3HBD2</accession>
<evidence type="ECO:0008006" key="4">
    <source>
        <dbReference type="Google" id="ProtNLM"/>
    </source>
</evidence>
<evidence type="ECO:0000313" key="2">
    <source>
        <dbReference type="EMBL" id="KAL3687459.1"/>
    </source>
</evidence>
<keyword evidence="1" id="KW-0472">Membrane</keyword>
<gene>
    <name evidence="2" type="ORF">R1sor_013768</name>
</gene>
<feature type="transmembrane region" description="Helical" evidence="1">
    <location>
        <begin position="255"/>
        <end position="282"/>
    </location>
</feature>
<organism evidence="2 3">
    <name type="scientific">Riccia sorocarpa</name>
    <dbReference type="NCBI Taxonomy" id="122646"/>
    <lineage>
        <taxon>Eukaryota</taxon>
        <taxon>Viridiplantae</taxon>
        <taxon>Streptophyta</taxon>
        <taxon>Embryophyta</taxon>
        <taxon>Marchantiophyta</taxon>
        <taxon>Marchantiopsida</taxon>
        <taxon>Marchantiidae</taxon>
        <taxon>Marchantiales</taxon>
        <taxon>Ricciaceae</taxon>
        <taxon>Riccia</taxon>
    </lineage>
</organism>
<reference evidence="2 3" key="1">
    <citation type="submission" date="2024-09" db="EMBL/GenBank/DDBJ databases">
        <title>Chromosome-scale assembly of Riccia sorocarpa.</title>
        <authorList>
            <person name="Paukszto L."/>
        </authorList>
    </citation>
    <scope>NUCLEOTIDE SEQUENCE [LARGE SCALE GENOMIC DNA]</scope>
    <source>
        <strain evidence="2">LP-2024</strain>
        <tissue evidence="2">Aerial parts of the thallus</tissue>
    </source>
</reference>
<keyword evidence="1" id="KW-0812">Transmembrane</keyword>
<dbReference type="SUPFAM" id="SSF140990">
    <property type="entry name" value="FtsH protease domain-like"/>
    <property type="match status" value="1"/>
</dbReference>
<keyword evidence="3" id="KW-1185">Reference proteome</keyword>
<dbReference type="EMBL" id="JBJQOH010000004">
    <property type="protein sequence ID" value="KAL3687459.1"/>
    <property type="molecule type" value="Genomic_DNA"/>
</dbReference>
<dbReference type="PANTHER" id="PTHR33471">
    <property type="entry name" value="ATP-DEPENDENT ZINC METALLOPROTEASE-RELATED"/>
    <property type="match status" value="1"/>
</dbReference>
<comment type="caution">
    <text evidence="2">The sequence shown here is derived from an EMBL/GenBank/DDBJ whole genome shotgun (WGS) entry which is preliminary data.</text>
</comment>
<dbReference type="AlphaFoldDB" id="A0ABD3HBD2"/>
<dbReference type="InterPro" id="IPR037219">
    <property type="entry name" value="Peptidase_M41-like"/>
</dbReference>
<protein>
    <recommendedName>
        <fullName evidence="4">ATP-dependent zinc metalloprotease</fullName>
    </recommendedName>
</protein>
<feature type="transmembrane region" description="Helical" evidence="1">
    <location>
        <begin position="294"/>
        <end position="311"/>
    </location>
</feature>
<sequence>MKCALFDPVLRSRQLVSVGETSCNSRPGIRICSSTDIRQEQSIFENVEHGQIRQIPLCLERRRLSYSIQTGISCRVARFVTSARKSGERDWQDYEEKGSDMDLGTALEILKVLNTRETGLSDTVEVQTETPSWLVDKPQQDDNLSTEVSYSDTQTRKFFRILDAAQATTDLGLVGRAYEYLQERGFIKNFGKFKSQASDGEKVVTQSMMLETAGLDASKLSPKKWGLSGNSSIALVATFSFFSYLVNNDIDIRPILVLVLGLGIVDAIYLGGTGAGQVLSLWPPYKRRVLVHEAGHVLVAYLLGCPIRGVVLDAMQAMKMGIQGQAGTQFWDETLDSELRQDKLTGASIDRYSIVLFAGIAAEALVYGEAEGGESDENLFKSVVSQLQPPWSPPKMSNQARWAVLRAFTLIKEHRNAHTEIVDALDRGASLGSLIKTIEKAVS</sequence>
<evidence type="ECO:0000313" key="3">
    <source>
        <dbReference type="Proteomes" id="UP001633002"/>
    </source>
</evidence>
<name>A0ABD3HBD2_9MARC</name>
<proteinExistence type="predicted"/>
<dbReference type="Proteomes" id="UP001633002">
    <property type="component" value="Unassembled WGS sequence"/>
</dbReference>
<feature type="transmembrane region" description="Helical" evidence="1">
    <location>
        <begin position="225"/>
        <end position="246"/>
    </location>
</feature>
<evidence type="ECO:0000256" key="1">
    <source>
        <dbReference type="SAM" id="Phobius"/>
    </source>
</evidence>
<dbReference type="PANTHER" id="PTHR33471:SF7">
    <property type="entry name" value="ATP-DEPENDENT ZINC METALLOPROTEASE-RELATED"/>
    <property type="match status" value="1"/>
</dbReference>
<dbReference type="Gene3D" id="1.20.58.760">
    <property type="entry name" value="Peptidase M41"/>
    <property type="match status" value="1"/>
</dbReference>